<dbReference type="GO" id="GO:0008360">
    <property type="term" value="P:regulation of cell shape"/>
    <property type="evidence" value="ECO:0007669"/>
    <property type="project" value="UniProtKB-KW"/>
</dbReference>
<keyword evidence="4 17" id="KW-0812">Transmembrane</keyword>
<evidence type="ECO:0000313" key="20">
    <source>
        <dbReference type="EMBL" id="OSP89667.1"/>
    </source>
</evidence>
<comment type="similarity">
    <text evidence="11">Belongs to the SEDS family. FtsW subfamily.</text>
</comment>
<evidence type="ECO:0000313" key="22">
    <source>
        <dbReference type="Proteomes" id="UP000193588"/>
    </source>
</evidence>
<dbReference type="EMBL" id="NDXJ01000005">
    <property type="protein sequence ID" value="OSP89667.1"/>
    <property type="molecule type" value="Genomic_DNA"/>
</dbReference>
<sequence>MQKINARRGSLSVFWREVLKMIVKQVKYMDIQMLIAIVALMVFGTGMVFTSSTNMASGSALSFFGKQVLFAIIALIAMIVMTVIPIRWHSKGISKIIVFSVYILIGVLIYTFLFTDPVSGAKGWINFGFLSFQPVEYFKIALILWFAYRFSHRQLDSSRTWHSIRERLNIHDILPPLFGVILSVAMPDMGGAAILTFIILTMVFTSGIKVRGLSFYILAIVAFLVALPYLLPIISKTGLMAYQLKRLETYANPWADLDSGHQLINSYYAISNGGLFGRGLGNSIQKTGYLPEPNTDFIMAVVGEELGAVSILIVLAVFGFILWRLIHFALQTPSMQYRLMLYGISAYITIQILINLGGVVGLLPITGVTFPMISYGGSSLLSWGITFGIAFNVIGLIKQQQEYEKERASV</sequence>
<evidence type="ECO:0000313" key="21">
    <source>
        <dbReference type="Proteomes" id="UP000032287"/>
    </source>
</evidence>
<evidence type="ECO:0000256" key="17">
    <source>
        <dbReference type="SAM" id="Phobius"/>
    </source>
</evidence>
<feature type="transmembrane region" description="Helical" evidence="17">
    <location>
        <begin position="306"/>
        <end position="327"/>
    </location>
</feature>
<comment type="subcellular location">
    <subcellularLocation>
        <location evidence="1">Membrane</location>
        <topology evidence="1">Multi-pass membrane protein</topology>
    </subcellularLocation>
</comment>
<evidence type="ECO:0000256" key="7">
    <source>
        <dbReference type="ARBA" id="ARBA00022989"/>
    </source>
</evidence>
<gene>
    <name evidence="19" type="primary">ftsW</name>
    <name evidence="18" type="ORF">B6254_1348</name>
    <name evidence="20" type="ORF">B9D04_03865</name>
    <name evidence="19" type="ORF">QX99_01850</name>
</gene>
<dbReference type="Pfam" id="PF01098">
    <property type="entry name" value="FTSW_RODA_SPOVE"/>
    <property type="match status" value="1"/>
</dbReference>
<comment type="catalytic activity">
    <reaction evidence="15">
        <text>[GlcNAc-(1-&gt;4)-Mur2Ac(oyl-L-Ala-gamma-D-Glu-L-Lys-D-Ala-D-Ala)](n)-di-trans,octa-cis-undecaprenyl diphosphate + beta-D-GlcNAc-(1-&gt;4)-Mur2Ac(oyl-L-Ala-gamma-D-Glu-L-Lys-D-Ala-D-Ala)-di-trans,octa-cis-undecaprenyl diphosphate = [GlcNAc-(1-&gt;4)-Mur2Ac(oyl-L-Ala-gamma-D-Glu-L-Lys-D-Ala-D-Ala)](n+1)-di-trans,octa-cis-undecaprenyl diphosphate + di-trans,octa-cis-undecaprenyl diphosphate + H(+)</text>
        <dbReference type="Rhea" id="RHEA:23708"/>
        <dbReference type="Rhea" id="RHEA-COMP:9602"/>
        <dbReference type="Rhea" id="RHEA-COMP:9603"/>
        <dbReference type="ChEBI" id="CHEBI:15378"/>
        <dbReference type="ChEBI" id="CHEBI:58405"/>
        <dbReference type="ChEBI" id="CHEBI:60033"/>
        <dbReference type="ChEBI" id="CHEBI:78435"/>
        <dbReference type="EC" id="2.4.99.28"/>
    </reaction>
</comment>
<evidence type="ECO:0000256" key="6">
    <source>
        <dbReference type="ARBA" id="ARBA00022984"/>
    </source>
</evidence>
<evidence type="ECO:0000313" key="18">
    <source>
        <dbReference type="EMBL" id="AWF95752.1"/>
    </source>
</evidence>
<evidence type="ECO:0000256" key="9">
    <source>
        <dbReference type="ARBA" id="ARBA00032370"/>
    </source>
</evidence>
<keyword evidence="20" id="KW-0132">Cell division</keyword>
<dbReference type="GeneID" id="66962348"/>
<dbReference type="EMBL" id="JWHU01000034">
    <property type="protein sequence ID" value="KIU19828.1"/>
    <property type="molecule type" value="Genomic_DNA"/>
</dbReference>
<evidence type="ECO:0000256" key="15">
    <source>
        <dbReference type="ARBA" id="ARBA00049902"/>
    </source>
</evidence>
<reference evidence="20 22" key="2">
    <citation type="submission" date="2017-04" db="EMBL/GenBank/DDBJ databases">
        <title>The genome sequence of Weissella cibaria isolated from wild Drosophila.</title>
        <authorList>
            <person name="Ricks N.J."/>
            <person name="Carroll C."/>
            <person name="Walters A."/>
            <person name="Newell P.D."/>
            <person name="Chaston J.M."/>
        </authorList>
    </citation>
    <scope>NUCLEOTIDE SEQUENCE [LARGE SCALE GENOMIC DNA]</scope>
    <source>
        <strain evidence="20 22">DmW_103</strain>
    </source>
</reference>
<comment type="function">
    <text evidence="16">Peptidoglycan polymerase that is essential for cell division.</text>
</comment>
<evidence type="ECO:0000313" key="23">
    <source>
        <dbReference type="Proteomes" id="UP000244870"/>
    </source>
</evidence>
<keyword evidence="5" id="KW-0133">Cell shape</keyword>
<evidence type="ECO:0000256" key="3">
    <source>
        <dbReference type="ARBA" id="ARBA00022679"/>
    </source>
</evidence>
<dbReference type="EC" id="2.4.99.28" evidence="14"/>
<dbReference type="InterPro" id="IPR018365">
    <property type="entry name" value="Cell_cycle_FtsW-rel_CS"/>
</dbReference>
<dbReference type="GO" id="GO:0009252">
    <property type="term" value="P:peptidoglycan biosynthetic process"/>
    <property type="evidence" value="ECO:0007669"/>
    <property type="project" value="UniProtKB-KW"/>
</dbReference>
<dbReference type="PATRIC" id="fig|137591.25.peg.1823"/>
<keyword evidence="6" id="KW-0573">Peptidoglycan synthesis</keyword>
<dbReference type="PANTHER" id="PTHR30474">
    <property type="entry name" value="CELL CYCLE PROTEIN"/>
    <property type="match status" value="1"/>
</dbReference>
<feature type="transmembrane region" description="Helical" evidence="17">
    <location>
        <begin position="31"/>
        <end position="51"/>
    </location>
</feature>
<keyword evidence="20" id="KW-0131">Cell cycle</keyword>
<dbReference type="AlphaFoldDB" id="A0A0D1JEA6"/>
<keyword evidence="3" id="KW-0808">Transferase</keyword>
<feature type="transmembrane region" description="Helical" evidence="17">
    <location>
        <begin position="339"/>
        <end position="360"/>
    </location>
</feature>
<keyword evidence="8 17" id="KW-0472">Membrane</keyword>
<keyword evidence="21" id="KW-1185">Reference proteome</keyword>
<reference evidence="18 23" key="3">
    <citation type="submission" date="2017-04" db="EMBL/GenBank/DDBJ databases">
        <title>Weissella cibaria strain m2 complete genome.</title>
        <authorList>
            <person name="Pan Q."/>
            <person name="Tan M."/>
            <person name="Yao F."/>
            <person name="Su S."/>
        </authorList>
    </citation>
    <scope>NUCLEOTIDE SEQUENCE [LARGE SCALE GENOMIC DNA]</scope>
    <source>
        <strain evidence="18 23">M2</strain>
    </source>
</reference>
<dbReference type="STRING" id="137591.AO080_07960"/>
<feature type="transmembrane region" description="Helical" evidence="17">
    <location>
        <begin position="215"/>
        <end position="234"/>
    </location>
</feature>
<dbReference type="Proteomes" id="UP000032287">
    <property type="component" value="Unassembled WGS sequence"/>
</dbReference>
<evidence type="ECO:0000256" key="14">
    <source>
        <dbReference type="ARBA" id="ARBA00044770"/>
    </source>
</evidence>
<evidence type="ECO:0000256" key="11">
    <source>
        <dbReference type="ARBA" id="ARBA00038053"/>
    </source>
</evidence>
<feature type="transmembrane region" description="Helical" evidence="17">
    <location>
        <begin position="96"/>
        <end position="115"/>
    </location>
</feature>
<evidence type="ECO:0000256" key="12">
    <source>
        <dbReference type="ARBA" id="ARBA00041185"/>
    </source>
</evidence>
<name>A0A0D1JEA6_9LACO</name>
<dbReference type="Proteomes" id="UP000193588">
    <property type="component" value="Unassembled WGS sequence"/>
</dbReference>
<dbReference type="InterPro" id="IPR001182">
    <property type="entry name" value="FtsW/RodA"/>
</dbReference>
<evidence type="ECO:0000256" key="8">
    <source>
        <dbReference type="ARBA" id="ARBA00023136"/>
    </source>
</evidence>
<dbReference type="PROSITE" id="PS00428">
    <property type="entry name" value="FTSW_RODA_SPOVE"/>
    <property type="match status" value="1"/>
</dbReference>
<feature type="transmembrane region" description="Helical" evidence="17">
    <location>
        <begin position="63"/>
        <end position="84"/>
    </location>
</feature>
<dbReference type="GO" id="GO:0051301">
    <property type="term" value="P:cell division"/>
    <property type="evidence" value="ECO:0007669"/>
    <property type="project" value="UniProtKB-KW"/>
</dbReference>
<dbReference type="GO" id="GO:0032153">
    <property type="term" value="C:cell division site"/>
    <property type="evidence" value="ECO:0007669"/>
    <property type="project" value="TreeGrafter"/>
</dbReference>
<feature type="transmembrane region" description="Helical" evidence="17">
    <location>
        <begin position="127"/>
        <end position="148"/>
    </location>
</feature>
<feature type="transmembrane region" description="Helical" evidence="17">
    <location>
        <begin position="168"/>
        <end position="186"/>
    </location>
</feature>
<feature type="transmembrane region" description="Helical" evidence="17">
    <location>
        <begin position="380"/>
        <end position="397"/>
    </location>
</feature>
<dbReference type="eggNOG" id="COG0772">
    <property type="taxonomic scope" value="Bacteria"/>
</dbReference>
<organism evidence="19 21">
    <name type="scientific">Weissella cibaria</name>
    <dbReference type="NCBI Taxonomy" id="137591"/>
    <lineage>
        <taxon>Bacteria</taxon>
        <taxon>Bacillati</taxon>
        <taxon>Bacillota</taxon>
        <taxon>Bacilli</taxon>
        <taxon>Lactobacillales</taxon>
        <taxon>Lactobacillaceae</taxon>
        <taxon>Weissella</taxon>
    </lineage>
</organism>
<keyword evidence="7 17" id="KW-1133">Transmembrane helix</keyword>
<evidence type="ECO:0000256" key="1">
    <source>
        <dbReference type="ARBA" id="ARBA00004141"/>
    </source>
</evidence>
<evidence type="ECO:0000313" key="19">
    <source>
        <dbReference type="EMBL" id="KIU19828.1"/>
    </source>
</evidence>
<dbReference type="KEGG" id="wcb:AO080_07960"/>
<protein>
    <recommendedName>
        <fullName evidence="12">Probable peptidoglycan glycosyltransferase FtsW</fullName>
        <ecNumber evidence="14">2.4.99.28</ecNumber>
    </recommendedName>
    <alternativeName>
        <fullName evidence="13">Cell division protein FtsW</fullName>
    </alternativeName>
    <alternativeName>
        <fullName evidence="10">Cell wall polymerase</fullName>
    </alternativeName>
    <alternativeName>
        <fullName evidence="9">Peptidoglycan polymerase</fullName>
    </alternativeName>
</protein>
<dbReference type="PANTHER" id="PTHR30474:SF2">
    <property type="entry name" value="PEPTIDOGLYCAN GLYCOSYLTRANSFERASE FTSW-RELATED"/>
    <property type="match status" value="1"/>
</dbReference>
<dbReference type="GO" id="GO:0005886">
    <property type="term" value="C:plasma membrane"/>
    <property type="evidence" value="ECO:0007669"/>
    <property type="project" value="TreeGrafter"/>
</dbReference>
<dbReference type="GO" id="GO:0015648">
    <property type="term" value="F:lipid-linked peptidoglycan transporter activity"/>
    <property type="evidence" value="ECO:0007669"/>
    <property type="project" value="TreeGrafter"/>
</dbReference>
<dbReference type="Proteomes" id="UP000244870">
    <property type="component" value="Chromosome"/>
</dbReference>
<dbReference type="GO" id="GO:0008955">
    <property type="term" value="F:peptidoglycan glycosyltransferase activity"/>
    <property type="evidence" value="ECO:0007669"/>
    <property type="project" value="UniProtKB-EC"/>
</dbReference>
<feature type="transmembrane region" description="Helical" evidence="17">
    <location>
        <begin position="192"/>
        <end position="208"/>
    </location>
</feature>
<keyword evidence="2" id="KW-0328">Glycosyltransferase</keyword>
<evidence type="ECO:0000256" key="5">
    <source>
        <dbReference type="ARBA" id="ARBA00022960"/>
    </source>
</evidence>
<evidence type="ECO:0000256" key="13">
    <source>
        <dbReference type="ARBA" id="ARBA00041418"/>
    </source>
</evidence>
<evidence type="ECO:0000256" key="2">
    <source>
        <dbReference type="ARBA" id="ARBA00022676"/>
    </source>
</evidence>
<dbReference type="EMBL" id="CP020928">
    <property type="protein sequence ID" value="AWF95752.1"/>
    <property type="molecule type" value="Genomic_DNA"/>
</dbReference>
<dbReference type="RefSeq" id="WP_010373673.1">
    <property type="nucleotide sequence ID" value="NZ_BJEF01000002.1"/>
</dbReference>
<accession>A0A0D1JEA6</accession>
<dbReference type="OrthoDB" id="9812661at2"/>
<evidence type="ECO:0000256" key="4">
    <source>
        <dbReference type="ARBA" id="ARBA00022692"/>
    </source>
</evidence>
<evidence type="ECO:0000256" key="10">
    <source>
        <dbReference type="ARBA" id="ARBA00033270"/>
    </source>
</evidence>
<reference evidence="19 21" key="1">
    <citation type="journal article" date="2015" name="Microbiology (Mosc.)">
        <title>Genomics of the Weissella cibaria species with an examination of its metabolic traits.</title>
        <authorList>
            <person name="Lynch K.M."/>
            <person name="Lucid A."/>
            <person name="Arendt E.K."/>
            <person name="Sleator R.D."/>
            <person name="Lucey B."/>
            <person name="Coffey A."/>
        </authorList>
    </citation>
    <scope>NUCLEOTIDE SEQUENCE [LARGE SCALE GENOMIC DNA]</scope>
    <source>
        <strain evidence="19 21">MG1</strain>
    </source>
</reference>
<evidence type="ECO:0000256" key="16">
    <source>
        <dbReference type="ARBA" id="ARBA00049966"/>
    </source>
</evidence>
<proteinExistence type="inferred from homology"/>